<sequence>MVQKMSGSQVQTETRSLYNGSEEVEDVRILHRIFWSFNPCIRVFKYCKPLVQVDGTHLYKNINVAFWLQLHKMEIKT</sequence>
<protein>
    <submittedName>
        <fullName evidence="1">Uncharacterized protein</fullName>
    </submittedName>
</protein>
<dbReference type="AlphaFoldDB" id="A0A445D7F7"/>
<keyword evidence="2" id="KW-1185">Reference proteome</keyword>
<proteinExistence type="predicted"/>
<name>A0A445D7F7_ARAHY</name>
<evidence type="ECO:0000313" key="2">
    <source>
        <dbReference type="Proteomes" id="UP000289738"/>
    </source>
</evidence>
<dbReference type="EMBL" id="SDMP01000005">
    <property type="protein sequence ID" value="RYR59175.1"/>
    <property type="molecule type" value="Genomic_DNA"/>
</dbReference>
<organism evidence="1 2">
    <name type="scientific">Arachis hypogaea</name>
    <name type="common">Peanut</name>
    <dbReference type="NCBI Taxonomy" id="3818"/>
    <lineage>
        <taxon>Eukaryota</taxon>
        <taxon>Viridiplantae</taxon>
        <taxon>Streptophyta</taxon>
        <taxon>Embryophyta</taxon>
        <taxon>Tracheophyta</taxon>
        <taxon>Spermatophyta</taxon>
        <taxon>Magnoliopsida</taxon>
        <taxon>eudicotyledons</taxon>
        <taxon>Gunneridae</taxon>
        <taxon>Pentapetalae</taxon>
        <taxon>rosids</taxon>
        <taxon>fabids</taxon>
        <taxon>Fabales</taxon>
        <taxon>Fabaceae</taxon>
        <taxon>Papilionoideae</taxon>
        <taxon>50 kb inversion clade</taxon>
        <taxon>dalbergioids sensu lato</taxon>
        <taxon>Dalbergieae</taxon>
        <taxon>Pterocarpus clade</taxon>
        <taxon>Arachis</taxon>
    </lineage>
</organism>
<gene>
    <name evidence="1" type="ORF">Ahy_A05g025006</name>
</gene>
<dbReference type="Proteomes" id="UP000289738">
    <property type="component" value="Chromosome A05"/>
</dbReference>
<reference evidence="1 2" key="1">
    <citation type="submission" date="2019-01" db="EMBL/GenBank/DDBJ databases">
        <title>Sequencing of cultivated peanut Arachis hypogaea provides insights into genome evolution and oil improvement.</title>
        <authorList>
            <person name="Chen X."/>
        </authorList>
    </citation>
    <scope>NUCLEOTIDE SEQUENCE [LARGE SCALE GENOMIC DNA]</scope>
    <source>
        <strain evidence="2">cv. Fuhuasheng</strain>
        <tissue evidence="1">Leaves</tissue>
    </source>
</reference>
<comment type="caution">
    <text evidence="1">The sequence shown here is derived from an EMBL/GenBank/DDBJ whole genome shotgun (WGS) entry which is preliminary data.</text>
</comment>
<evidence type="ECO:0000313" key="1">
    <source>
        <dbReference type="EMBL" id="RYR59175.1"/>
    </source>
</evidence>
<accession>A0A445D7F7</accession>